<reference evidence="3" key="1">
    <citation type="submission" date="2023-10" db="EMBL/GenBank/DDBJ databases">
        <authorList>
            <person name="Chen Y."/>
            <person name="Shah S."/>
            <person name="Dougan E. K."/>
            <person name="Thang M."/>
            <person name="Chan C."/>
        </authorList>
    </citation>
    <scope>NUCLEOTIDE SEQUENCE [LARGE SCALE GENOMIC DNA]</scope>
</reference>
<dbReference type="EC" id="2.7.11.-" evidence="1"/>
<keyword evidence="1" id="KW-0547">Nucleotide-binding</keyword>
<comment type="caution">
    <text evidence="3">The sequence shown here is derived from an EMBL/GenBank/DDBJ whole genome shotgun (WGS) entry which is preliminary data.</text>
</comment>
<name>A0ABN9QR49_9DINO</name>
<keyword evidence="1" id="KW-0496">Mitochondrion</keyword>
<dbReference type="InterPro" id="IPR003594">
    <property type="entry name" value="HATPase_dom"/>
</dbReference>
<feature type="non-terminal residue" evidence="3">
    <location>
        <position position="1"/>
    </location>
</feature>
<dbReference type="Gene3D" id="3.30.565.10">
    <property type="entry name" value="Histidine kinase-like ATPase, C-terminal domain"/>
    <property type="match status" value="1"/>
</dbReference>
<comment type="subcellular location">
    <subcellularLocation>
        <location evidence="1">Mitochondrion matrix</location>
    </subcellularLocation>
</comment>
<dbReference type="Proteomes" id="UP001189429">
    <property type="component" value="Unassembled WGS sequence"/>
</dbReference>
<evidence type="ECO:0000256" key="1">
    <source>
        <dbReference type="RuleBase" id="RU366032"/>
    </source>
</evidence>
<dbReference type="InterPro" id="IPR036890">
    <property type="entry name" value="HATPase_C_sf"/>
</dbReference>
<dbReference type="PANTHER" id="PTHR11947:SF3">
    <property type="entry name" value="[PYRUVATE DEHYDROGENASE (ACETYL-TRANSFERRING)] KINASE, MITOCHONDRIAL"/>
    <property type="match status" value="1"/>
</dbReference>
<keyword evidence="1" id="KW-0418">Kinase</keyword>
<evidence type="ECO:0000259" key="2">
    <source>
        <dbReference type="Pfam" id="PF02518"/>
    </source>
</evidence>
<dbReference type="EMBL" id="CAUYUJ010004225">
    <property type="protein sequence ID" value="CAK0808662.1"/>
    <property type="molecule type" value="Genomic_DNA"/>
</dbReference>
<dbReference type="InterPro" id="IPR039028">
    <property type="entry name" value="BCKD/PDK"/>
</dbReference>
<gene>
    <name evidence="3" type="ORF">PCOR1329_LOCUS14189</name>
</gene>
<protein>
    <recommendedName>
        <fullName evidence="1">Protein-serine/threonine kinase</fullName>
        <ecNumber evidence="1">2.7.11.-</ecNumber>
    </recommendedName>
</protein>
<feature type="domain" description="Histidine kinase/HSP90-like ATPase" evidence="2">
    <location>
        <begin position="43"/>
        <end position="153"/>
    </location>
</feature>
<feature type="non-terminal residue" evidence="3">
    <location>
        <position position="158"/>
    </location>
</feature>
<evidence type="ECO:0000313" key="4">
    <source>
        <dbReference type="Proteomes" id="UP001189429"/>
    </source>
</evidence>
<organism evidence="3 4">
    <name type="scientific">Prorocentrum cordatum</name>
    <dbReference type="NCBI Taxonomy" id="2364126"/>
    <lineage>
        <taxon>Eukaryota</taxon>
        <taxon>Sar</taxon>
        <taxon>Alveolata</taxon>
        <taxon>Dinophyceae</taxon>
        <taxon>Prorocentrales</taxon>
        <taxon>Prorocentraceae</taxon>
        <taxon>Prorocentrum</taxon>
    </lineage>
</organism>
<evidence type="ECO:0000313" key="3">
    <source>
        <dbReference type="EMBL" id="CAK0808662.1"/>
    </source>
</evidence>
<keyword evidence="1" id="KW-0067">ATP-binding</keyword>
<comment type="similarity">
    <text evidence="1">Belongs to the PDK/BCKDK protein kinase family.</text>
</comment>
<sequence>ACAARYGAAPEVQVVGDGQWSSVLRSAADLSHNRQFTYVPSHLSFMCVELLKNACEAVVRHHRDKAASRLPPVQAIFAHGDEEVCVKISDQGGGIARSDMLLAWSYFDVVGKAGVQDAAKGTGLPLARLHARYYGGDLVLKSMEGFGTDAYLFMNRPG</sequence>
<dbReference type="SUPFAM" id="SSF55874">
    <property type="entry name" value="ATPase domain of HSP90 chaperone/DNA topoisomerase II/histidine kinase"/>
    <property type="match status" value="1"/>
</dbReference>
<dbReference type="PANTHER" id="PTHR11947">
    <property type="entry name" value="PYRUVATE DEHYDROGENASE KINASE"/>
    <property type="match status" value="1"/>
</dbReference>
<keyword evidence="1" id="KW-0808">Transferase</keyword>
<proteinExistence type="inferred from homology"/>
<dbReference type="Pfam" id="PF02518">
    <property type="entry name" value="HATPase_c"/>
    <property type="match status" value="1"/>
</dbReference>
<keyword evidence="4" id="KW-1185">Reference proteome</keyword>
<accession>A0ABN9QR49</accession>